<dbReference type="CDD" id="cd22534">
    <property type="entry name" value="KH-II_Era"/>
    <property type="match status" value="1"/>
</dbReference>
<dbReference type="Pfam" id="PF07650">
    <property type="entry name" value="KH_2"/>
    <property type="match status" value="1"/>
</dbReference>
<protein>
    <submittedName>
        <fullName evidence="4">GTPase Era</fullName>
    </submittedName>
</protein>
<name>A0A662DEC6_UNCAE</name>
<evidence type="ECO:0000256" key="2">
    <source>
        <dbReference type="PROSITE-ProRule" id="PRU00118"/>
    </source>
</evidence>
<dbReference type="InterPro" id="IPR009019">
    <property type="entry name" value="KH_sf_prok-type"/>
</dbReference>
<dbReference type="InterPro" id="IPR005662">
    <property type="entry name" value="GTPase_Era-like"/>
</dbReference>
<organism evidence="4 5">
    <name type="scientific">Aerophobetes bacterium</name>
    <dbReference type="NCBI Taxonomy" id="2030807"/>
    <lineage>
        <taxon>Bacteria</taxon>
        <taxon>Candidatus Aerophobota</taxon>
    </lineage>
</organism>
<dbReference type="GO" id="GO:0005525">
    <property type="term" value="F:GTP binding"/>
    <property type="evidence" value="ECO:0007669"/>
    <property type="project" value="InterPro"/>
</dbReference>
<dbReference type="GO" id="GO:0000028">
    <property type="term" value="P:ribosomal small subunit assembly"/>
    <property type="evidence" value="ECO:0007669"/>
    <property type="project" value="TreeGrafter"/>
</dbReference>
<dbReference type="Proteomes" id="UP000267654">
    <property type="component" value="Unassembled WGS sequence"/>
</dbReference>
<dbReference type="PROSITE" id="PS50823">
    <property type="entry name" value="KH_TYPE_2"/>
    <property type="match status" value="1"/>
</dbReference>
<gene>
    <name evidence="4" type="primary">era</name>
    <name evidence="4" type="synonym">bex</name>
    <name evidence="4" type="synonym">rbaA</name>
    <name evidence="4" type="synonym">sdgE</name>
    <name evidence="4" type="synonym">yqfH</name>
    <name evidence="4" type="ORF">DRI96_04170</name>
</gene>
<evidence type="ECO:0000313" key="4">
    <source>
        <dbReference type="EMBL" id="RLE12673.1"/>
    </source>
</evidence>
<dbReference type="InterPro" id="IPR015946">
    <property type="entry name" value="KH_dom-like_a/b"/>
</dbReference>
<evidence type="ECO:0000313" key="5">
    <source>
        <dbReference type="Proteomes" id="UP000267654"/>
    </source>
</evidence>
<dbReference type="GO" id="GO:0043024">
    <property type="term" value="F:ribosomal small subunit binding"/>
    <property type="evidence" value="ECO:0007669"/>
    <property type="project" value="TreeGrafter"/>
</dbReference>
<feature type="non-terminal residue" evidence="4">
    <location>
        <position position="1"/>
    </location>
</feature>
<dbReference type="GO" id="GO:0005829">
    <property type="term" value="C:cytosol"/>
    <property type="evidence" value="ECO:0007669"/>
    <property type="project" value="TreeGrafter"/>
</dbReference>
<dbReference type="PANTHER" id="PTHR42698">
    <property type="entry name" value="GTPASE ERA"/>
    <property type="match status" value="1"/>
</dbReference>
<dbReference type="Gene3D" id="3.30.300.20">
    <property type="match status" value="1"/>
</dbReference>
<evidence type="ECO:0000259" key="3">
    <source>
        <dbReference type="PROSITE" id="PS50823"/>
    </source>
</evidence>
<dbReference type="EMBL" id="QMQB01000141">
    <property type="protein sequence ID" value="RLE12673.1"/>
    <property type="molecule type" value="Genomic_DNA"/>
</dbReference>
<keyword evidence="1 2" id="KW-0694">RNA-binding</keyword>
<dbReference type="InterPro" id="IPR004044">
    <property type="entry name" value="KH_dom_type_2"/>
</dbReference>
<dbReference type="SUPFAM" id="SSF54814">
    <property type="entry name" value="Prokaryotic type KH domain (KH-domain type II)"/>
    <property type="match status" value="1"/>
</dbReference>
<accession>A0A662DEC6</accession>
<dbReference type="GO" id="GO:0019843">
    <property type="term" value="F:rRNA binding"/>
    <property type="evidence" value="ECO:0007669"/>
    <property type="project" value="TreeGrafter"/>
</dbReference>
<dbReference type="AlphaFoldDB" id="A0A662DEC6"/>
<evidence type="ECO:0000256" key="1">
    <source>
        <dbReference type="ARBA" id="ARBA00022884"/>
    </source>
</evidence>
<proteinExistence type="predicted"/>
<comment type="caution">
    <text evidence="4">The sequence shown here is derived from an EMBL/GenBank/DDBJ whole genome shotgun (WGS) entry which is preliminary data.</text>
</comment>
<reference evidence="4 5" key="1">
    <citation type="submission" date="2018-06" db="EMBL/GenBank/DDBJ databases">
        <title>Extensive metabolic versatility and redundancy in microbially diverse, dynamic hydrothermal sediments.</title>
        <authorList>
            <person name="Dombrowski N."/>
            <person name="Teske A."/>
            <person name="Baker B.J."/>
        </authorList>
    </citation>
    <scope>NUCLEOTIDE SEQUENCE [LARGE SCALE GENOMIC DNA]</scope>
    <source>
        <strain evidence="4">B19_G9</strain>
    </source>
</reference>
<dbReference type="PANTHER" id="PTHR42698:SF1">
    <property type="entry name" value="GTPASE ERA, MITOCHONDRIAL"/>
    <property type="match status" value="1"/>
</dbReference>
<sequence length="106" mass="12562">LIREKIFEFTRQEIPYSVIVKVHEFKERTSDLTYISATIYTEHSSQKGILIGKRGSMIKKIGQLSRKEIENRLNCRVYLDLRVGVKKDWRRKVESLKDIGHEIEQI</sequence>
<feature type="domain" description="KH type-2" evidence="3">
    <location>
        <begin position="10"/>
        <end position="87"/>
    </location>
</feature>